<reference evidence="2 3" key="1">
    <citation type="submission" date="2018-05" db="EMBL/GenBank/DDBJ databases">
        <title>Zavarzinia sp. HR-AS.</title>
        <authorList>
            <person name="Lee Y."/>
            <person name="Jeon C.O."/>
        </authorList>
    </citation>
    <scope>NUCLEOTIDE SEQUENCE [LARGE SCALE GENOMIC DNA]</scope>
    <source>
        <strain evidence="2 3">HR-AS</strain>
    </source>
</reference>
<dbReference type="GO" id="GO:0003824">
    <property type="term" value="F:catalytic activity"/>
    <property type="evidence" value="ECO:0007669"/>
    <property type="project" value="InterPro"/>
</dbReference>
<evidence type="ECO:0000259" key="1">
    <source>
        <dbReference type="PROSITE" id="PS51340"/>
    </source>
</evidence>
<dbReference type="InterPro" id="IPR052716">
    <property type="entry name" value="MOSC_domain"/>
</dbReference>
<dbReference type="EMBL" id="QGLE01000001">
    <property type="protein sequence ID" value="PWR25406.1"/>
    <property type="molecule type" value="Genomic_DNA"/>
</dbReference>
<dbReference type="OrthoDB" id="9786134at2"/>
<evidence type="ECO:0000313" key="2">
    <source>
        <dbReference type="EMBL" id="PWR25406.1"/>
    </source>
</evidence>
<proteinExistence type="predicted"/>
<comment type="caution">
    <text evidence="2">The sequence shown here is derived from an EMBL/GenBank/DDBJ whole genome shotgun (WGS) entry which is preliminary data.</text>
</comment>
<dbReference type="GO" id="GO:0030170">
    <property type="term" value="F:pyridoxal phosphate binding"/>
    <property type="evidence" value="ECO:0007669"/>
    <property type="project" value="InterPro"/>
</dbReference>
<dbReference type="InterPro" id="IPR011037">
    <property type="entry name" value="Pyrv_Knase-like_insert_dom_sf"/>
</dbReference>
<dbReference type="PANTHER" id="PTHR36930">
    <property type="entry name" value="METAL-SULFUR CLUSTER BIOSYNTHESIS PROTEINS YUAD-RELATED"/>
    <property type="match status" value="1"/>
</dbReference>
<dbReference type="PROSITE" id="PS51340">
    <property type="entry name" value="MOSC"/>
    <property type="match status" value="1"/>
</dbReference>
<accession>A0A317EGI7</accession>
<feature type="domain" description="MOSC" evidence="1">
    <location>
        <begin position="20"/>
        <end position="169"/>
    </location>
</feature>
<gene>
    <name evidence="2" type="ORF">DKG74_00020</name>
</gene>
<dbReference type="InterPro" id="IPR005302">
    <property type="entry name" value="MoCF_Sase_C"/>
</dbReference>
<sequence>MSGPVVVAVAASPRHGFHKQPLPRIDLMAGFGVIGDAHAGVNVQHRSRVARDRMQPNLRQLHLIHAELFDELARAGFAVRPAELGENVTTRGLDLLALPRGTRLRLGPAVEIELTGLRNPCVQIDGFQPGLTRAVLDRDAAGNLVRKAGVMAIVLTDGPVHPGDTIAVTLPDFPHTPLLPV</sequence>
<keyword evidence="3" id="KW-1185">Reference proteome</keyword>
<dbReference type="GO" id="GO:0030151">
    <property type="term" value="F:molybdenum ion binding"/>
    <property type="evidence" value="ECO:0007669"/>
    <property type="project" value="InterPro"/>
</dbReference>
<name>A0A317EGI7_9PROT</name>
<dbReference type="SUPFAM" id="SSF50800">
    <property type="entry name" value="PK beta-barrel domain-like"/>
    <property type="match status" value="1"/>
</dbReference>
<evidence type="ECO:0000313" key="3">
    <source>
        <dbReference type="Proteomes" id="UP000245461"/>
    </source>
</evidence>
<dbReference type="PANTHER" id="PTHR36930:SF1">
    <property type="entry name" value="MOSC DOMAIN-CONTAINING PROTEIN"/>
    <property type="match status" value="1"/>
</dbReference>
<protein>
    <submittedName>
        <fullName evidence="2">MOSC domain-containing protein</fullName>
    </submittedName>
</protein>
<dbReference type="RefSeq" id="WP_109901367.1">
    <property type="nucleotide sequence ID" value="NZ_QGLE01000001.1"/>
</dbReference>
<dbReference type="Proteomes" id="UP000245461">
    <property type="component" value="Unassembled WGS sequence"/>
</dbReference>
<dbReference type="Pfam" id="PF03473">
    <property type="entry name" value="MOSC"/>
    <property type="match status" value="1"/>
</dbReference>
<dbReference type="AlphaFoldDB" id="A0A317EGI7"/>
<dbReference type="Gene3D" id="2.40.33.20">
    <property type="entry name" value="PK beta-barrel domain-like"/>
    <property type="match status" value="1"/>
</dbReference>
<organism evidence="2 3">
    <name type="scientific">Zavarzinia aquatilis</name>
    <dbReference type="NCBI Taxonomy" id="2211142"/>
    <lineage>
        <taxon>Bacteria</taxon>
        <taxon>Pseudomonadati</taxon>
        <taxon>Pseudomonadota</taxon>
        <taxon>Alphaproteobacteria</taxon>
        <taxon>Rhodospirillales</taxon>
        <taxon>Zavarziniaceae</taxon>
        <taxon>Zavarzinia</taxon>
    </lineage>
</organism>